<dbReference type="SMART" id="SM00327">
    <property type="entry name" value="VWA"/>
    <property type="match status" value="1"/>
</dbReference>
<dbReference type="PANTHER" id="PTHR24020:SF77">
    <property type="entry name" value="VON WILLEBRAND FACTOR A DOMAIN-CONTAINING PROTEIN 1"/>
    <property type="match status" value="1"/>
</dbReference>
<dbReference type="FunFam" id="2.60.40.10:FF:000638">
    <property type="entry name" value="von Willebrand factor A domain-containing 1"/>
    <property type="match status" value="1"/>
</dbReference>
<keyword evidence="5 13" id="KW-0732">Signal</keyword>
<keyword evidence="2" id="KW-0964">Secreted</keyword>
<keyword evidence="9" id="KW-0325">Glycoprotein</keyword>
<feature type="chain" id="PRO_5004866230" description="von Willebrand factor A domain-containing protein 1" evidence="13">
    <location>
        <begin position="26"/>
        <end position="409"/>
    </location>
</feature>
<dbReference type="Gene3D" id="2.60.40.10">
    <property type="entry name" value="Immunoglobulins"/>
    <property type="match status" value="2"/>
</dbReference>
<feature type="domain" description="VWFA" evidence="14">
    <location>
        <begin position="41"/>
        <end position="221"/>
    </location>
</feature>
<dbReference type="InterPro" id="IPR036465">
    <property type="entry name" value="vWFA_dom_sf"/>
</dbReference>
<dbReference type="HOGENOM" id="CLU_042926_0_0_1"/>
<comment type="function">
    <text evidence="11">Promotes matrix assembly. Involved in the organization of skeletal muscles and in the formation of neuromuscular junctions.</text>
</comment>
<evidence type="ECO:0000313" key="16">
    <source>
        <dbReference type="Ensembl" id="ENSLOCP00000009247.1"/>
    </source>
</evidence>
<evidence type="ECO:0000256" key="5">
    <source>
        <dbReference type="ARBA" id="ARBA00022729"/>
    </source>
</evidence>
<dbReference type="GO" id="GO:0014032">
    <property type="term" value="P:neural crest cell development"/>
    <property type="evidence" value="ECO:0007669"/>
    <property type="project" value="Ensembl"/>
</dbReference>
<dbReference type="GO" id="GO:0005604">
    <property type="term" value="C:basement membrane"/>
    <property type="evidence" value="ECO:0007669"/>
    <property type="project" value="UniProtKB-SubCell"/>
</dbReference>
<dbReference type="Pfam" id="PF00092">
    <property type="entry name" value="VWA"/>
    <property type="match status" value="1"/>
</dbReference>
<dbReference type="PANTHER" id="PTHR24020">
    <property type="entry name" value="COLLAGEN ALPHA"/>
    <property type="match status" value="1"/>
</dbReference>
<evidence type="ECO:0000256" key="1">
    <source>
        <dbReference type="ARBA" id="ARBA00004302"/>
    </source>
</evidence>
<evidence type="ECO:0000259" key="14">
    <source>
        <dbReference type="PROSITE" id="PS50234"/>
    </source>
</evidence>
<evidence type="ECO:0000259" key="15">
    <source>
        <dbReference type="PROSITE" id="PS50853"/>
    </source>
</evidence>
<dbReference type="InterPro" id="IPR013783">
    <property type="entry name" value="Ig-like_fold"/>
</dbReference>
<dbReference type="GO" id="GO:0007409">
    <property type="term" value="P:axonogenesis"/>
    <property type="evidence" value="ECO:0007669"/>
    <property type="project" value="Ensembl"/>
</dbReference>
<accession>W5MLI8</accession>
<evidence type="ECO:0000256" key="4">
    <source>
        <dbReference type="ARBA" id="ARBA00022553"/>
    </source>
</evidence>
<dbReference type="Proteomes" id="UP000018468">
    <property type="component" value="Linkage group LG25"/>
</dbReference>
<evidence type="ECO:0000256" key="2">
    <source>
        <dbReference type="ARBA" id="ARBA00022525"/>
    </source>
</evidence>
<keyword evidence="17" id="KW-1185">Reference proteome</keyword>
<evidence type="ECO:0000256" key="8">
    <source>
        <dbReference type="ARBA" id="ARBA00023157"/>
    </source>
</evidence>
<reference evidence="16" key="3">
    <citation type="submission" date="2025-09" db="UniProtKB">
        <authorList>
            <consortium name="Ensembl"/>
        </authorList>
    </citation>
    <scope>IDENTIFICATION</scope>
</reference>
<evidence type="ECO:0000256" key="7">
    <source>
        <dbReference type="ARBA" id="ARBA00022869"/>
    </source>
</evidence>
<evidence type="ECO:0000313" key="17">
    <source>
        <dbReference type="Proteomes" id="UP000018468"/>
    </source>
</evidence>
<keyword evidence="4" id="KW-0597">Phosphoprotein</keyword>
<dbReference type="GO" id="GO:1902026">
    <property type="term" value="P:regulation of cartilage condensation"/>
    <property type="evidence" value="ECO:0007669"/>
    <property type="project" value="Ensembl"/>
</dbReference>
<dbReference type="Gene3D" id="3.40.50.410">
    <property type="entry name" value="von Willebrand factor, type A domain"/>
    <property type="match status" value="1"/>
</dbReference>
<feature type="signal peptide" evidence="13">
    <location>
        <begin position="1"/>
        <end position="25"/>
    </location>
</feature>
<dbReference type="InterPro" id="IPR036116">
    <property type="entry name" value="FN3_sf"/>
</dbReference>
<keyword evidence="7" id="KW-0084">Basement membrane</keyword>
<dbReference type="EMBL" id="AHAT01009965">
    <property type="status" value="NOT_ANNOTATED_CDS"/>
    <property type="molecule type" value="Genomic_DNA"/>
</dbReference>
<evidence type="ECO:0000256" key="10">
    <source>
        <dbReference type="ARBA" id="ARBA00029542"/>
    </source>
</evidence>
<keyword evidence="3" id="KW-0272">Extracellular matrix</keyword>
<proteinExistence type="predicted"/>
<keyword evidence="6" id="KW-0677">Repeat</keyword>
<dbReference type="Bgee" id="ENSLOCG00000007622">
    <property type="expression patterns" value="Expressed in intestine and 13 other cell types or tissues"/>
</dbReference>
<protein>
    <recommendedName>
        <fullName evidence="10">von Willebrand factor A domain-containing protein 1</fullName>
    </recommendedName>
</protein>
<dbReference type="GO" id="GO:0061035">
    <property type="term" value="P:regulation of cartilage development"/>
    <property type="evidence" value="ECO:0007669"/>
    <property type="project" value="Ensembl"/>
</dbReference>
<evidence type="ECO:0000256" key="6">
    <source>
        <dbReference type="ARBA" id="ARBA00022737"/>
    </source>
</evidence>
<dbReference type="eggNOG" id="KOG3544">
    <property type="taxonomic scope" value="Eukaryota"/>
</dbReference>
<dbReference type="Pfam" id="PF00041">
    <property type="entry name" value="fn3"/>
    <property type="match status" value="2"/>
</dbReference>
<comment type="subcellular location">
    <subcellularLocation>
        <location evidence="1">Secreted</location>
        <location evidence="1">Extracellular space</location>
        <location evidence="1">Extracellular matrix</location>
        <location evidence="1">Basement membrane</location>
    </subcellularLocation>
</comment>
<dbReference type="SUPFAM" id="SSF53300">
    <property type="entry name" value="vWA-like"/>
    <property type="match status" value="1"/>
</dbReference>
<keyword evidence="8" id="KW-1015">Disulfide bond</keyword>
<dbReference type="SMART" id="SM00060">
    <property type="entry name" value="FN3"/>
    <property type="match status" value="2"/>
</dbReference>
<dbReference type="CDD" id="cd00063">
    <property type="entry name" value="FN3"/>
    <property type="match status" value="2"/>
</dbReference>
<dbReference type="PROSITE" id="PS50234">
    <property type="entry name" value="VWFA"/>
    <property type="match status" value="1"/>
</dbReference>
<dbReference type="EMBL" id="AHAT01009964">
    <property type="status" value="NOT_ANNOTATED_CDS"/>
    <property type="molecule type" value="Genomic_DNA"/>
</dbReference>
<sequence>MPRSPPARALLAWVCASLCLRPATPQGAGAPETVAGCCEGDLLFLVDSSGSVSSYEYSRILSFLGDLLAPFSLGPDEVQVGVLQVGTSPRLEFGFGRHQSQAALQEALRALQQLQGDTNTGAALALARERLLQPGPGGARPGVPKVLVWLTDGVMTGSVLQPMAGLRQAGVAVLAVSTGYGNLQELQKVVTPPEERHLHFVDIDSLGIITADLRDAIVELIRVQRFRVREVTSRGALLQWHPVLTKDTGHYEIEVGPVGGPPDRNRRLTHSGDTTSAHLTGLQPDTRYTATLTPESNELFYRPRSVTFTTLPEELSPAQVLISDSSAHSLRVSWGPLQPDSVQEYLIQFGALPADRAQTVTVSRLQNSTVLHGLQPDTSYLVTVSARYQSGQERAMSVKACTQEGTPES</sequence>
<evidence type="ECO:0000256" key="13">
    <source>
        <dbReference type="SAM" id="SignalP"/>
    </source>
</evidence>
<dbReference type="SUPFAM" id="SSF49265">
    <property type="entry name" value="Fibronectin type III"/>
    <property type="match status" value="1"/>
</dbReference>
<dbReference type="InParanoid" id="W5MLI8"/>
<organism evidence="16 17">
    <name type="scientific">Lepisosteus oculatus</name>
    <name type="common">Spotted gar</name>
    <dbReference type="NCBI Taxonomy" id="7918"/>
    <lineage>
        <taxon>Eukaryota</taxon>
        <taxon>Metazoa</taxon>
        <taxon>Chordata</taxon>
        <taxon>Craniata</taxon>
        <taxon>Vertebrata</taxon>
        <taxon>Euteleostomi</taxon>
        <taxon>Actinopterygii</taxon>
        <taxon>Neopterygii</taxon>
        <taxon>Holostei</taxon>
        <taxon>Semionotiformes</taxon>
        <taxon>Lepisosteidae</taxon>
        <taxon>Lepisosteus</taxon>
    </lineage>
</organism>
<feature type="region of interest" description="Disordered" evidence="12">
    <location>
        <begin position="255"/>
        <end position="277"/>
    </location>
</feature>
<dbReference type="InterPro" id="IPR003961">
    <property type="entry name" value="FN3_dom"/>
</dbReference>
<evidence type="ECO:0000256" key="3">
    <source>
        <dbReference type="ARBA" id="ARBA00022530"/>
    </source>
</evidence>
<dbReference type="GO" id="GO:0051124">
    <property type="term" value="P:synaptic assembly at neuromuscular junction"/>
    <property type="evidence" value="ECO:0007669"/>
    <property type="project" value="Ensembl"/>
</dbReference>
<dbReference type="Ensembl" id="ENSLOCT00000009258.1">
    <property type="protein sequence ID" value="ENSLOCP00000009247.1"/>
    <property type="gene ID" value="ENSLOCG00000007622.1"/>
</dbReference>
<dbReference type="AlphaFoldDB" id="W5MLI8"/>
<dbReference type="InterPro" id="IPR002035">
    <property type="entry name" value="VWF_A"/>
</dbReference>
<reference evidence="16" key="2">
    <citation type="submission" date="2025-08" db="UniProtKB">
        <authorList>
            <consortium name="Ensembl"/>
        </authorList>
    </citation>
    <scope>IDENTIFICATION</scope>
</reference>
<feature type="domain" description="Fibronectin type-III" evidence="15">
    <location>
        <begin position="222"/>
        <end position="314"/>
    </location>
</feature>
<evidence type="ECO:0000256" key="12">
    <source>
        <dbReference type="SAM" id="MobiDB-lite"/>
    </source>
</evidence>
<dbReference type="FunFam" id="2.60.40.10:FF:001442">
    <property type="entry name" value="von Willebrand factor A domain containing 1"/>
    <property type="match status" value="1"/>
</dbReference>
<dbReference type="FunCoup" id="W5MLI8">
    <property type="interactions" value="830"/>
</dbReference>
<dbReference type="OMA" id="WMLMCLL"/>
<dbReference type="InterPro" id="IPR050525">
    <property type="entry name" value="ECM_Assembly_Org"/>
</dbReference>
<evidence type="ECO:0000256" key="11">
    <source>
        <dbReference type="ARBA" id="ARBA00046169"/>
    </source>
</evidence>
<name>W5MLI8_LEPOC</name>
<dbReference type="GeneTree" id="ENSGT00940000160734"/>
<feature type="domain" description="Fibronectin type-III" evidence="15">
    <location>
        <begin position="316"/>
        <end position="409"/>
    </location>
</feature>
<dbReference type="PRINTS" id="PR00453">
    <property type="entry name" value="VWFADOMAIN"/>
</dbReference>
<reference evidence="17" key="1">
    <citation type="submission" date="2011-12" db="EMBL/GenBank/DDBJ databases">
        <title>The Draft Genome of Lepisosteus oculatus.</title>
        <authorList>
            <consortium name="The Broad Institute Genome Assembly &amp; Analysis Group"/>
            <consortium name="Computational R&amp;D Group"/>
            <consortium name="and Sequencing Platform"/>
            <person name="Di Palma F."/>
            <person name="Alfoldi J."/>
            <person name="Johnson J."/>
            <person name="Berlin A."/>
            <person name="Gnerre S."/>
            <person name="Jaffe D."/>
            <person name="MacCallum I."/>
            <person name="Young S."/>
            <person name="Walker B.J."/>
            <person name="Lander E.S."/>
            <person name="Lindblad-Toh K."/>
        </authorList>
    </citation>
    <scope>NUCLEOTIDE SEQUENCE [LARGE SCALE GENOMIC DNA]</scope>
</reference>
<evidence type="ECO:0000256" key="9">
    <source>
        <dbReference type="ARBA" id="ARBA00023180"/>
    </source>
</evidence>
<dbReference type="EMBL" id="AHAT01009963">
    <property type="status" value="NOT_ANNOTATED_CDS"/>
    <property type="molecule type" value="Genomic_DNA"/>
</dbReference>
<dbReference type="STRING" id="7918.ENSLOCP00000009247"/>
<dbReference type="PROSITE" id="PS50853">
    <property type="entry name" value="FN3"/>
    <property type="match status" value="2"/>
</dbReference>